<dbReference type="GO" id="GO:0005524">
    <property type="term" value="F:ATP binding"/>
    <property type="evidence" value="ECO:0007669"/>
    <property type="project" value="InterPro"/>
</dbReference>
<feature type="domain" description="DDX21/DDX50 dimerisation" evidence="6">
    <location>
        <begin position="1"/>
        <end position="40"/>
    </location>
</feature>
<dbReference type="Gene3D" id="3.30.70.2280">
    <property type="match status" value="1"/>
</dbReference>
<dbReference type="InterPro" id="IPR059027">
    <property type="entry name" value="DD_DDX21-DDX50"/>
</dbReference>
<proteinExistence type="predicted"/>
<accession>A0A1X7SW88</accession>
<dbReference type="GO" id="GO:0003724">
    <property type="term" value="F:RNA helicase activity"/>
    <property type="evidence" value="ECO:0007669"/>
    <property type="project" value="UniProtKB-EC"/>
</dbReference>
<dbReference type="OrthoDB" id="4255at2759"/>
<dbReference type="eggNOG" id="KOG0331">
    <property type="taxonomic scope" value="Eukaryota"/>
</dbReference>
<dbReference type="EnsemblMetazoa" id="Aqu2.1.06373_001">
    <property type="protein sequence ID" value="Aqu2.1.06373_001"/>
    <property type="gene ID" value="Aqu2.1.06373"/>
</dbReference>
<evidence type="ECO:0000256" key="4">
    <source>
        <dbReference type="ARBA" id="ARBA00022884"/>
    </source>
</evidence>
<dbReference type="GO" id="GO:0003723">
    <property type="term" value="F:RNA binding"/>
    <property type="evidence" value="ECO:0007669"/>
    <property type="project" value="UniProtKB-KW"/>
</dbReference>
<feature type="domain" description="GUCT" evidence="5">
    <location>
        <begin position="42"/>
        <end position="137"/>
    </location>
</feature>
<dbReference type="EC" id="3.6.4.13" evidence="1"/>
<reference evidence="7" key="1">
    <citation type="submission" date="2017-05" db="UniProtKB">
        <authorList>
            <consortium name="EnsemblMetazoa"/>
        </authorList>
    </citation>
    <scope>IDENTIFICATION</scope>
</reference>
<dbReference type="Pfam" id="PF26142">
    <property type="entry name" value="DD_DDX21-DDX50"/>
    <property type="match status" value="1"/>
</dbReference>
<keyword evidence="3" id="KW-0347">Helicase</keyword>
<evidence type="ECO:0000313" key="7">
    <source>
        <dbReference type="EnsemblMetazoa" id="Aqu2.1.06373_001"/>
    </source>
</evidence>
<dbReference type="InterPro" id="IPR035979">
    <property type="entry name" value="RBD_domain_sf"/>
</dbReference>
<dbReference type="AlphaFoldDB" id="A0A1X7SW88"/>
<keyword evidence="2" id="KW-0378">Hydrolase</keyword>
<evidence type="ECO:0000256" key="2">
    <source>
        <dbReference type="ARBA" id="ARBA00022801"/>
    </source>
</evidence>
<keyword evidence="3" id="KW-0547">Nucleotide-binding</keyword>
<dbReference type="Pfam" id="PF08152">
    <property type="entry name" value="GUCT"/>
    <property type="match status" value="1"/>
</dbReference>
<dbReference type="InParanoid" id="A0A1X7SW88"/>
<evidence type="ECO:0000259" key="6">
    <source>
        <dbReference type="Pfam" id="PF26142"/>
    </source>
</evidence>
<evidence type="ECO:0000256" key="3">
    <source>
        <dbReference type="ARBA" id="ARBA00022806"/>
    </source>
</evidence>
<dbReference type="InterPro" id="IPR012562">
    <property type="entry name" value="GUCT"/>
</dbReference>
<dbReference type="GO" id="GO:0016787">
    <property type="term" value="F:hydrolase activity"/>
    <property type="evidence" value="ECO:0007669"/>
    <property type="project" value="UniProtKB-KW"/>
</dbReference>
<keyword evidence="3" id="KW-0067">ATP-binding</keyword>
<evidence type="ECO:0000256" key="1">
    <source>
        <dbReference type="ARBA" id="ARBA00012552"/>
    </source>
</evidence>
<sequence>VIRCVESVSDSVLCHFKEAAEKLIEEKGPENALCAALAYITGFTELTARSLLTSEKGYTTFMFSGEQEVRSPGYFWNIVERLFGEEARRSVRGMRLCSDNKSVVFDLPSNTAKQFESSCGTSKGITISIPQTLPELKPRPNEFYQRQQQQSRNGRWSFGRGGGGGGSVLISDPLIFDVLELALICCTPSRQVCLHDIGGHCECSSQRDDSLFHHI</sequence>
<dbReference type="CDD" id="cd12937">
    <property type="entry name" value="GUCT_RH7_like"/>
    <property type="match status" value="1"/>
</dbReference>
<organism evidence="7">
    <name type="scientific">Amphimedon queenslandica</name>
    <name type="common">Sponge</name>
    <dbReference type="NCBI Taxonomy" id="400682"/>
    <lineage>
        <taxon>Eukaryota</taxon>
        <taxon>Metazoa</taxon>
        <taxon>Porifera</taxon>
        <taxon>Demospongiae</taxon>
        <taxon>Heteroscleromorpha</taxon>
        <taxon>Haplosclerida</taxon>
        <taxon>Niphatidae</taxon>
        <taxon>Amphimedon</taxon>
    </lineage>
</organism>
<evidence type="ECO:0000259" key="5">
    <source>
        <dbReference type="Pfam" id="PF08152"/>
    </source>
</evidence>
<keyword evidence="4" id="KW-0694">RNA-binding</keyword>
<dbReference type="SUPFAM" id="SSF54928">
    <property type="entry name" value="RNA-binding domain, RBD"/>
    <property type="match status" value="1"/>
</dbReference>
<protein>
    <recommendedName>
        <fullName evidence="1">RNA helicase</fullName>
        <ecNumber evidence="1">3.6.4.13</ecNumber>
    </recommendedName>
</protein>
<dbReference type="STRING" id="400682.A0A1X7SW88"/>
<name>A0A1X7SW88_AMPQE</name>